<dbReference type="OrthoDB" id="7062678at2"/>
<dbReference type="EMBL" id="FOSQ01000012">
    <property type="protein sequence ID" value="SFK96179.1"/>
    <property type="molecule type" value="Genomic_DNA"/>
</dbReference>
<gene>
    <name evidence="1" type="ORF">SAMN02745775_11260</name>
</gene>
<dbReference type="STRING" id="1123062.SAMN02745775_11260"/>
<accession>A0A1I4DTC6</accession>
<evidence type="ECO:0008006" key="3">
    <source>
        <dbReference type="Google" id="ProtNLM"/>
    </source>
</evidence>
<name>A0A1I4DTC6_9PROT</name>
<reference evidence="1 2" key="1">
    <citation type="submission" date="2016-10" db="EMBL/GenBank/DDBJ databases">
        <authorList>
            <person name="de Groot N.N."/>
        </authorList>
    </citation>
    <scope>NUCLEOTIDE SEQUENCE [LARGE SCALE GENOMIC DNA]</scope>
    <source>
        <strain evidence="1 2">DSM 19981</strain>
    </source>
</reference>
<dbReference type="Proteomes" id="UP000199473">
    <property type="component" value="Unassembled WGS sequence"/>
</dbReference>
<proteinExistence type="predicted"/>
<dbReference type="AlphaFoldDB" id="A0A1I4DTC6"/>
<evidence type="ECO:0000313" key="1">
    <source>
        <dbReference type="EMBL" id="SFK96179.1"/>
    </source>
</evidence>
<protein>
    <recommendedName>
        <fullName evidence="3">ACT domain-containing protein</fullName>
    </recommendedName>
</protein>
<organism evidence="1 2">
    <name type="scientific">Falsiroseomonas stagni DSM 19981</name>
    <dbReference type="NCBI Taxonomy" id="1123062"/>
    <lineage>
        <taxon>Bacteria</taxon>
        <taxon>Pseudomonadati</taxon>
        <taxon>Pseudomonadota</taxon>
        <taxon>Alphaproteobacteria</taxon>
        <taxon>Acetobacterales</taxon>
        <taxon>Roseomonadaceae</taxon>
        <taxon>Falsiroseomonas</taxon>
    </lineage>
</organism>
<dbReference type="RefSeq" id="WP_092962318.1">
    <property type="nucleotide sequence ID" value="NZ_FOSQ01000012.1"/>
</dbReference>
<keyword evidence="2" id="KW-1185">Reference proteome</keyword>
<sequence length="94" mass="10062">MSDFLDGDSLVAARFTVSADASPGLLSRILQPFAKRDLIPDLVRATREGDVIRAEVALHAMPLGMVHLVAGNLGQIIGVRRVEAMEGRVVRLAA</sequence>
<evidence type="ECO:0000313" key="2">
    <source>
        <dbReference type="Proteomes" id="UP000199473"/>
    </source>
</evidence>